<reference evidence="1" key="1">
    <citation type="submission" date="2020-08" db="EMBL/GenBank/DDBJ databases">
        <title>Novel species isolated from subtropical streams in China.</title>
        <authorList>
            <person name="Lu H."/>
        </authorList>
    </citation>
    <scope>NUCLEOTIDE SEQUENCE</scope>
    <source>
        <strain evidence="1">LX22W</strain>
    </source>
</reference>
<accession>A0A923HP76</accession>
<protein>
    <submittedName>
        <fullName evidence="1">Uncharacterized protein</fullName>
    </submittedName>
</protein>
<name>A0A923HP76_9BURK</name>
<comment type="caution">
    <text evidence="1">The sequence shown here is derived from an EMBL/GenBank/DDBJ whole genome shotgun (WGS) entry which is preliminary data.</text>
</comment>
<dbReference type="EMBL" id="JACOFZ010000010">
    <property type="protein sequence ID" value="MBC3883165.1"/>
    <property type="molecule type" value="Genomic_DNA"/>
</dbReference>
<proteinExistence type="predicted"/>
<sequence>MGFEDRALAIPKEICASADITQLIAIRYSQAKGKNRESEVKQMFDSHHKDLSVLPYSSKSAHEFEYKIKGICRKSLANFSEIIVDISAMSKMLILVLIVVLLKERKNIRIVFSEAETYAPTNVEFNKVFQRSGSLLATFAGQPTLGISTILRSTCLSSSRMQGQPVCAVAFTSFNEELIRHSIGTLNPHRLVLINGVPPSTESHWRALATQRIHKKLIEEFSEDNPINPESQLLVRSTSTLDYQDTLKTLIEIRSKFNIYERLIYFATGSKMQTVALSLLKAAFDDVHIEYPTPDSYFFNEYSKGIGKQWQLLIDANTVIDLQKMEA</sequence>
<dbReference type="Proteomes" id="UP000627446">
    <property type="component" value="Unassembled WGS sequence"/>
</dbReference>
<keyword evidence="2" id="KW-1185">Reference proteome</keyword>
<dbReference type="RefSeq" id="WP_186920461.1">
    <property type="nucleotide sequence ID" value="NZ_JACOFZ010000010.1"/>
</dbReference>
<gene>
    <name evidence="1" type="ORF">H8K36_17350</name>
</gene>
<dbReference type="AlphaFoldDB" id="A0A923HP76"/>
<evidence type="ECO:0000313" key="1">
    <source>
        <dbReference type="EMBL" id="MBC3883165.1"/>
    </source>
</evidence>
<evidence type="ECO:0000313" key="2">
    <source>
        <dbReference type="Proteomes" id="UP000627446"/>
    </source>
</evidence>
<organism evidence="1 2">
    <name type="scientific">Undibacterium nitidum</name>
    <dbReference type="NCBI Taxonomy" id="2762298"/>
    <lineage>
        <taxon>Bacteria</taxon>
        <taxon>Pseudomonadati</taxon>
        <taxon>Pseudomonadota</taxon>
        <taxon>Betaproteobacteria</taxon>
        <taxon>Burkholderiales</taxon>
        <taxon>Oxalobacteraceae</taxon>
        <taxon>Undibacterium</taxon>
    </lineage>
</organism>